<evidence type="ECO:0000259" key="1">
    <source>
        <dbReference type="PROSITE" id="PS50943"/>
    </source>
</evidence>
<reference evidence="2 3" key="1">
    <citation type="submission" date="2022-11" db="EMBL/GenBank/DDBJ databases">
        <title>Spartinivicinus poritis sp. nov., isolated from scleractinian coral Porites lutea.</title>
        <authorList>
            <person name="Zhang G."/>
            <person name="Cai L."/>
            <person name="Wei Q."/>
        </authorList>
    </citation>
    <scope>NUCLEOTIDE SEQUENCE [LARGE SCALE GENOMIC DNA]</scope>
    <source>
        <strain evidence="2 3">A2-2</strain>
    </source>
</reference>
<sequence>MSEYFKLVLPEPEEIRAIIKESGLTRAEVAQALYTSRNQLNKWLAPRGRAESIKIPLAAFELLLIKIGKHPLYKKTKN</sequence>
<dbReference type="SUPFAM" id="SSF47413">
    <property type="entry name" value="lambda repressor-like DNA-binding domains"/>
    <property type="match status" value="1"/>
</dbReference>
<dbReference type="RefSeq" id="WP_274692184.1">
    <property type="nucleotide sequence ID" value="NZ_JAPMOU010000097.1"/>
</dbReference>
<dbReference type="EMBL" id="JAPMOU010000097">
    <property type="protein sequence ID" value="MDE1465883.1"/>
    <property type="molecule type" value="Genomic_DNA"/>
</dbReference>
<dbReference type="Gene3D" id="1.10.260.40">
    <property type="entry name" value="lambda repressor-like DNA-binding domains"/>
    <property type="match status" value="1"/>
</dbReference>
<dbReference type="PROSITE" id="PS50943">
    <property type="entry name" value="HTH_CROC1"/>
    <property type="match status" value="1"/>
</dbReference>
<dbReference type="InterPro" id="IPR010982">
    <property type="entry name" value="Lambda_DNA-bd_dom_sf"/>
</dbReference>
<protein>
    <recommendedName>
        <fullName evidence="1">HTH cro/C1-type domain-containing protein</fullName>
    </recommendedName>
</protein>
<evidence type="ECO:0000313" key="3">
    <source>
        <dbReference type="Proteomes" id="UP001528823"/>
    </source>
</evidence>
<name>A0ABT5UKG2_9GAMM</name>
<proteinExistence type="predicted"/>
<evidence type="ECO:0000313" key="2">
    <source>
        <dbReference type="EMBL" id="MDE1465883.1"/>
    </source>
</evidence>
<gene>
    <name evidence="2" type="ORF">ORQ98_28365</name>
</gene>
<keyword evidence="3" id="KW-1185">Reference proteome</keyword>
<dbReference type="Proteomes" id="UP001528823">
    <property type="component" value="Unassembled WGS sequence"/>
</dbReference>
<feature type="domain" description="HTH cro/C1-type" evidence="1">
    <location>
        <begin position="15"/>
        <end position="43"/>
    </location>
</feature>
<accession>A0ABT5UKG2</accession>
<comment type="caution">
    <text evidence="2">The sequence shown here is derived from an EMBL/GenBank/DDBJ whole genome shotgun (WGS) entry which is preliminary data.</text>
</comment>
<organism evidence="2 3">
    <name type="scientific">Spartinivicinus poritis</name>
    <dbReference type="NCBI Taxonomy" id="2994640"/>
    <lineage>
        <taxon>Bacteria</taxon>
        <taxon>Pseudomonadati</taxon>
        <taxon>Pseudomonadota</taxon>
        <taxon>Gammaproteobacteria</taxon>
        <taxon>Oceanospirillales</taxon>
        <taxon>Zooshikellaceae</taxon>
        <taxon>Spartinivicinus</taxon>
    </lineage>
</organism>
<dbReference type="InterPro" id="IPR001387">
    <property type="entry name" value="Cro/C1-type_HTH"/>
</dbReference>